<sequence length="50" mass="5522">MDCQKCHKRLHTCSSCKGQTSRSLLGDRLTCSTCQSTGSVCPDHGGHWKR</sequence>
<dbReference type="EMBL" id="JACHNB010000001">
    <property type="protein sequence ID" value="MBB4740325.1"/>
    <property type="molecule type" value="Genomic_DNA"/>
</dbReference>
<dbReference type="AlphaFoldDB" id="A0A7W7M7Z0"/>
<proteinExistence type="predicted"/>
<reference evidence="1 2" key="1">
    <citation type="submission" date="2020-08" db="EMBL/GenBank/DDBJ databases">
        <title>Sequencing the genomes of 1000 actinobacteria strains.</title>
        <authorList>
            <person name="Klenk H.-P."/>
        </authorList>
    </citation>
    <scope>NUCLEOTIDE SEQUENCE [LARGE SCALE GENOMIC DNA]</scope>
    <source>
        <strain evidence="1 2">DSM 45809</strain>
    </source>
</reference>
<evidence type="ECO:0000313" key="2">
    <source>
        <dbReference type="Proteomes" id="UP000546162"/>
    </source>
</evidence>
<evidence type="ECO:0000313" key="1">
    <source>
        <dbReference type="EMBL" id="MBB4740325.1"/>
    </source>
</evidence>
<accession>A0A7W7M7Z0</accession>
<dbReference type="Proteomes" id="UP000546162">
    <property type="component" value="Unassembled WGS sequence"/>
</dbReference>
<name>A0A7W7M7Z0_9ACTN</name>
<keyword evidence="2" id="KW-1185">Reference proteome</keyword>
<comment type="caution">
    <text evidence="1">The sequence shown here is derived from an EMBL/GenBank/DDBJ whole genome shotgun (WGS) entry which is preliminary data.</text>
</comment>
<dbReference type="RefSeq" id="WP_345489469.1">
    <property type="nucleotide sequence ID" value="NZ_BAABFG010000005.1"/>
</dbReference>
<gene>
    <name evidence="1" type="ORF">BJY16_003784</name>
</gene>
<protein>
    <submittedName>
        <fullName evidence="1">DnaJ-class molecular chaperone</fullName>
    </submittedName>
</protein>
<organism evidence="1 2">
    <name type="scientific">Actinoplanes octamycinicus</name>
    <dbReference type="NCBI Taxonomy" id="135948"/>
    <lineage>
        <taxon>Bacteria</taxon>
        <taxon>Bacillati</taxon>
        <taxon>Actinomycetota</taxon>
        <taxon>Actinomycetes</taxon>
        <taxon>Micromonosporales</taxon>
        <taxon>Micromonosporaceae</taxon>
        <taxon>Actinoplanes</taxon>
    </lineage>
</organism>